<dbReference type="Proteomes" id="UP000663870">
    <property type="component" value="Unassembled WGS sequence"/>
</dbReference>
<dbReference type="Proteomes" id="UP000663854">
    <property type="component" value="Unassembled WGS sequence"/>
</dbReference>
<reference evidence="2" key="1">
    <citation type="submission" date="2021-02" db="EMBL/GenBank/DDBJ databases">
        <authorList>
            <person name="Nowell W R."/>
        </authorList>
    </citation>
    <scope>NUCLEOTIDE SEQUENCE</scope>
</reference>
<evidence type="ECO:0000313" key="1">
    <source>
        <dbReference type="EMBL" id="CAF1127988.1"/>
    </source>
</evidence>
<dbReference type="EMBL" id="CAJNOH010000808">
    <property type="protein sequence ID" value="CAF1127988.1"/>
    <property type="molecule type" value="Genomic_DNA"/>
</dbReference>
<comment type="caution">
    <text evidence="2">The sequence shown here is derived from an EMBL/GenBank/DDBJ whole genome shotgun (WGS) entry which is preliminary data.</text>
</comment>
<dbReference type="AlphaFoldDB" id="A0A815H7X2"/>
<gene>
    <name evidence="2" type="ORF">JXQ802_LOCUS32080</name>
    <name evidence="1" type="ORF">PYM288_LOCUS21059</name>
</gene>
<proteinExistence type="predicted"/>
<sequence>MIQLLPLAYTQFQSLPDLLTSSLPQLEFGSHLTAIQVLIYFLKLIPTRNELDPYFNSFVDKSMKLLMGIIKLPVSREDENGQIHIEWVQTSQCVLVKDPFIRKILPQELLLSHFNMYYVPEQLASECNERTLIKLGCAPLQFSSIIRLIKELYKQHEQEHSTKTSSIEQIAQWLLCIDYVLQQQQQESEQSRGGQYERVETTTITELKQLKIIPLSGHSRLVSMDEYNEEVILFPLSKKIQYKKPFKIVLEDLPRLDERLLEYIEDKFPRRYESIECLLKKLGEY</sequence>
<evidence type="ECO:0000313" key="3">
    <source>
        <dbReference type="Proteomes" id="UP000663870"/>
    </source>
</evidence>
<accession>A0A815H7X2</accession>
<keyword evidence="3" id="KW-1185">Reference proteome</keyword>
<dbReference type="EMBL" id="CAJNOL010001394">
    <property type="protein sequence ID" value="CAF1350774.1"/>
    <property type="molecule type" value="Genomic_DNA"/>
</dbReference>
<protein>
    <submittedName>
        <fullName evidence="2">Uncharacterized protein</fullName>
    </submittedName>
</protein>
<evidence type="ECO:0000313" key="2">
    <source>
        <dbReference type="EMBL" id="CAF1350774.1"/>
    </source>
</evidence>
<name>A0A815H7X2_9BILA</name>
<organism evidence="2 3">
    <name type="scientific">Rotaria sordida</name>
    <dbReference type="NCBI Taxonomy" id="392033"/>
    <lineage>
        <taxon>Eukaryota</taxon>
        <taxon>Metazoa</taxon>
        <taxon>Spiralia</taxon>
        <taxon>Gnathifera</taxon>
        <taxon>Rotifera</taxon>
        <taxon>Eurotatoria</taxon>
        <taxon>Bdelloidea</taxon>
        <taxon>Philodinida</taxon>
        <taxon>Philodinidae</taxon>
        <taxon>Rotaria</taxon>
    </lineage>
</organism>